<sequence>MNNATLKDVFIKTFQNDPKKVVYEYYSGKIIEKITYKQLKDKIYGIALILKKYLVGIPDESWVILQATNNPWDMAVLWALIHNNMNVLLLDKEVKNPKYIIKQSSAKAIITSYNLSIQNVKSINIEVLRKHNPSKYLSDNNFTFSNKIALCTSGTSGNPKIFVHTGTQIYAHINSVLDRYGKAKDLKYNAENNEIKKTMLTFKFHHIASVLLNFMYPYIGGTIVKTDEIGIKILLDLINSRKVQNVYAVPMIWDSMVKYIAGKYGNSNPETIKKAFGDSLRLAMMGAAKPTSRTVEILNKAGIFTTSAYGMTEIGSLTSNISRSTENRNKGIAGKVGSRFYEVKVKKESGILKSSGTGELLIRGKIVYYSQLVNGIEIVRDSHEYFHTGDIVKIESGDLYIIGRVKDIIVNTSGENIYIDELELKFNFLRDLGIEYTIIGINDEPILVIYMSKDNDVSEILENISRINNSLEIYTRIKKIYFSKIPLFRTSTEKIKRNTIKDEIVLNNEIFKLIKSY</sequence>
<evidence type="ECO:0000256" key="2">
    <source>
        <dbReference type="ARBA" id="ARBA00022598"/>
    </source>
</evidence>
<evidence type="ECO:0000256" key="1">
    <source>
        <dbReference type="ARBA" id="ARBA00006432"/>
    </source>
</evidence>
<organism evidence="4">
    <name type="scientific">Peptoniphilus gorbachii</name>
    <dbReference type="NCBI Taxonomy" id="411567"/>
    <lineage>
        <taxon>Bacteria</taxon>
        <taxon>Bacillati</taxon>
        <taxon>Bacillota</taxon>
        <taxon>Tissierellia</taxon>
        <taxon>Tissierellales</taxon>
        <taxon>Peptoniphilaceae</taxon>
        <taxon>Peptoniphilus</taxon>
    </lineage>
</organism>
<dbReference type="Gene3D" id="3.40.50.12780">
    <property type="entry name" value="N-terminal domain of ligase-like"/>
    <property type="match status" value="1"/>
</dbReference>
<dbReference type="Pfam" id="PF00501">
    <property type="entry name" value="AMP-binding"/>
    <property type="match status" value="1"/>
</dbReference>
<gene>
    <name evidence="4" type="ORF">PGLFYP46_00348</name>
</gene>
<dbReference type="EMBL" id="CACRUP010000022">
    <property type="protein sequence ID" value="VYU14464.1"/>
    <property type="molecule type" value="Genomic_DNA"/>
</dbReference>
<dbReference type="InterPro" id="IPR042099">
    <property type="entry name" value="ANL_N_sf"/>
</dbReference>
<evidence type="ECO:0000259" key="3">
    <source>
        <dbReference type="Pfam" id="PF00501"/>
    </source>
</evidence>
<dbReference type="EC" id="6.2.1.3" evidence="4"/>
<dbReference type="PANTHER" id="PTHR43201:SF5">
    <property type="entry name" value="MEDIUM-CHAIN ACYL-COA LIGASE ACSF2, MITOCHONDRIAL"/>
    <property type="match status" value="1"/>
</dbReference>
<protein>
    <submittedName>
        <fullName evidence="4">Long-chain-fatty-acid--CoA ligase FadD13</fullName>
        <ecNumber evidence="4">6.2.1.3</ecNumber>
    </submittedName>
</protein>
<proteinExistence type="inferred from homology"/>
<accession>A0A6N3CGG7</accession>
<name>A0A6N3CGG7_9FIRM</name>
<dbReference type="AlphaFoldDB" id="A0A6N3CGG7"/>
<dbReference type="RefSeq" id="WP_156702254.1">
    <property type="nucleotide sequence ID" value="NZ_CACRUP010000022.1"/>
</dbReference>
<dbReference type="InterPro" id="IPR000873">
    <property type="entry name" value="AMP-dep_synth/lig_dom"/>
</dbReference>
<reference evidence="4" key="1">
    <citation type="submission" date="2019-11" db="EMBL/GenBank/DDBJ databases">
        <authorList>
            <person name="Feng L."/>
        </authorList>
    </citation>
    <scope>NUCLEOTIDE SEQUENCE</scope>
    <source>
        <strain evidence="4">PgorbachiiLFYP46</strain>
    </source>
</reference>
<dbReference type="SUPFAM" id="SSF56801">
    <property type="entry name" value="Acetyl-CoA synthetase-like"/>
    <property type="match status" value="1"/>
</dbReference>
<dbReference type="PANTHER" id="PTHR43201">
    <property type="entry name" value="ACYL-COA SYNTHETASE"/>
    <property type="match status" value="1"/>
</dbReference>
<dbReference type="GO" id="GO:0031956">
    <property type="term" value="F:medium-chain fatty acid-CoA ligase activity"/>
    <property type="evidence" value="ECO:0007669"/>
    <property type="project" value="TreeGrafter"/>
</dbReference>
<dbReference type="GO" id="GO:0004467">
    <property type="term" value="F:long-chain fatty acid-CoA ligase activity"/>
    <property type="evidence" value="ECO:0007669"/>
    <property type="project" value="UniProtKB-EC"/>
</dbReference>
<feature type="domain" description="AMP-dependent synthetase/ligase" evidence="3">
    <location>
        <begin position="15"/>
        <end position="367"/>
    </location>
</feature>
<comment type="similarity">
    <text evidence="1">Belongs to the ATP-dependent AMP-binding enzyme family.</text>
</comment>
<evidence type="ECO:0000313" key="4">
    <source>
        <dbReference type="EMBL" id="VYU14464.1"/>
    </source>
</evidence>
<keyword evidence="2 4" id="KW-0436">Ligase</keyword>